<dbReference type="InterPro" id="IPR027974">
    <property type="entry name" value="DUF4470"/>
</dbReference>
<keyword evidence="3" id="KW-0862">Zinc</keyword>
<accession>A0AAN6PIW3</accession>
<evidence type="ECO:0000256" key="2">
    <source>
        <dbReference type="ARBA" id="ARBA00022771"/>
    </source>
</evidence>
<sequence>MHHPRILERAVPFHVGSFDPAVSLTEDLPQGVDADILLLGCGDACNILYTSFVEQGLPERKLDITACDVDEHIIARNVLFFTILLDDDNVSLRQIWNIYYHFYLDNPDIRLVESQAKKLVNLAQDLHAWRASPYGTTLRFCDEKTLSLVRSIWAKYADEARFRNPYHQVDRDHWAPFSRALEEARTRHGCARQASRQDVSRSCAPLAMQTAGDLLFTTDQHWQRGVTDVRPLPNADPAMDTPEVPNPIFAVPLTTSSVLKHPTNPLLSFHLAAAQANLTELSPLQFEERDQHLRKHHRLFKMALMQFEAWTDAFIEAAPRTVIRFTASECFALCHTLRYNLETGETCAHHYRGKLGFDALRLAESEYGASGNAPKQFDVIDTSTLSHDVSILNLLVSAGPLLKDGPSSTLYTAGLHRMSDDPGFEKLLHGHTTTISILLGLVPAEYWTNAKTVSTADQVLTAWSDDDATPEAKDTIFGFRISWKQIKHMARQQSLPTLQVATPDLVLLLHNVYQNVFSSPSLPLRSASPDEWKRLVAKHNPSALQHPTTIAALLDSIGDRAQVDSIPLWEVFLHHIIISPKTKSCSTCQAAAFTLLAPPLRYKPSDGLAKHFLLDLVPPTFSEWSTIPKALAVTVVVPTERWKLLNRVLDPDAGQSRELTAHIYGYLRVPEEYTKPGCDILITYQDTQISFGTVTTHGSREDDDFAIHVQEDEAGWNGASPMIVSFYIPTDLVVELFSVSMVGFAVECLALNKNGFEDEVQLVQPEDGTATFYEVPPFWKEQVYITKHRPGQADYGVTERVLRSIRRSKVAAKDTAPSQITLGADFNLLGEIVSITGRVNITSAQGKKLLSDKAPISIEQPSPFTLDIVFGGKSKALTLPLTFPAPILKDGSRTRVARKSCYIEITALLAKPSANPATLDTFLLPTTTGSGSSPPATLNMPHLNLDALPILSLADKSRTRFLTTLTSLMFSSRERRLREQALASTTTSSGNTAMEGQLTGNSARLNFKESLFTLFMLASGQQGGQTGLFALTHADPQRGIQMLLFVSAVRLDGAHGSVVLDAAVLPFTREMVASLELEGFLLVLRTLECCTLIVDEDELRLWKGVLPALVERCRAWRHVEDKCEYVGGTVPVSLVEGEKVLCGCGMGKLPEEFVSLPEWEAAAKYATRVAISPVYASALVEELVDPELAKAVAEDMVGGKLGVRRCRTCRVPETLEGVALRKCTRCLEAEYCSAECQKKDWKKHRMECEEPEKK</sequence>
<organism evidence="6 7">
    <name type="scientific">Parachaetomium inaequale</name>
    <dbReference type="NCBI Taxonomy" id="2588326"/>
    <lineage>
        <taxon>Eukaryota</taxon>
        <taxon>Fungi</taxon>
        <taxon>Dikarya</taxon>
        <taxon>Ascomycota</taxon>
        <taxon>Pezizomycotina</taxon>
        <taxon>Sordariomycetes</taxon>
        <taxon>Sordariomycetidae</taxon>
        <taxon>Sordariales</taxon>
        <taxon>Chaetomiaceae</taxon>
        <taxon>Parachaetomium</taxon>
    </lineage>
</organism>
<gene>
    <name evidence="6" type="ORF">C8A01DRAFT_15369</name>
</gene>
<dbReference type="Gene3D" id="6.10.140.2220">
    <property type="match status" value="1"/>
</dbReference>
<dbReference type="GO" id="GO:0005634">
    <property type="term" value="C:nucleus"/>
    <property type="evidence" value="ECO:0007669"/>
    <property type="project" value="TreeGrafter"/>
</dbReference>
<dbReference type="PANTHER" id="PTHR10237">
    <property type="entry name" value="DEFORMED EPIDERMAL AUTOREGULATORY FACTOR 1 HOMOLOG SUPPRESSIN"/>
    <property type="match status" value="1"/>
</dbReference>
<feature type="domain" description="MYND-type" evidence="5">
    <location>
        <begin position="1206"/>
        <end position="1248"/>
    </location>
</feature>
<dbReference type="AlphaFoldDB" id="A0AAN6PIW3"/>
<dbReference type="GO" id="GO:0000981">
    <property type="term" value="F:DNA-binding transcription factor activity, RNA polymerase II-specific"/>
    <property type="evidence" value="ECO:0007669"/>
    <property type="project" value="TreeGrafter"/>
</dbReference>
<dbReference type="GO" id="GO:0008270">
    <property type="term" value="F:zinc ion binding"/>
    <property type="evidence" value="ECO:0007669"/>
    <property type="project" value="UniProtKB-KW"/>
</dbReference>
<comment type="caution">
    <text evidence="6">The sequence shown here is derived from an EMBL/GenBank/DDBJ whole genome shotgun (WGS) entry which is preliminary data.</text>
</comment>
<evidence type="ECO:0000256" key="1">
    <source>
        <dbReference type="ARBA" id="ARBA00022723"/>
    </source>
</evidence>
<dbReference type="SUPFAM" id="SSF144232">
    <property type="entry name" value="HIT/MYND zinc finger-like"/>
    <property type="match status" value="1"/>
</dbReference>
<dbReference type="Pfam" id="PF01753">
    <property type="entry name" value="zf-MYND"/>
    <property type="match status" value="1"/>
</dbReference>
<evidence type="ECO:0000313" key="6">
    <source>
        <dbReference type="EMBL" id="KAK4040785.1"/>
    </source>
</evidence>
<evidence type="ECO:0000313" key="7">
    <source>
        <dbReference type="Proteomes" id="UP001303115"/>
    </source>
</evidence>
<proteinExistence type="predicted"/>
<dbReference type="PROSITE" id="PS50865">
    <property type="entry name" value="ZF_MYND_2"/>
    <property type="match status" value="1"/>
</dbReference>
<protein>
    <recommendedName>
        <fullName evidence="5">MYND-type domain-containing protein</fullName>
    </recommendedName>
</protein>
<evidence type="ECO:0000256" key="3">
    <source>
        <dbReference type="ARBA" id="ARBA00022833"/>
    </source>
</evidence>
<keyword evidence="1" id="KW-0479">Metal-binding</keyword>
<reference evidence="7" key="1">
    <citation type="journal article" date="2023" name="Mol. Phylogenet. Evol.">
        <title>Genome-scale phylogeny and comparative genomics of the fungal order Sordariales.</title>
        <authorList>
            <person name="Hensen N."/>
            <person name="Bonometti L."/>
            <person name="Westerberg I."/>
            <person name="Brannstrom I.O."/>
            <person name="Guillou S."/>
            <person name="Cros-Aarteil S."/>
            <person name="Calhoun S."/>
            <person name="Haridas S."/>
            <person name="Kuo A."/>
            <person name="Mondo S."/>
            <person name="Pangilinan J."/>
            <person name="Riley R."/>
            <person name="LaButti K."/>
            <person name="Andreopoulos B."/>
            <person name="Lipzen A."/>
            <person name="Chen C."/>
            <person name="Yan M."/>
            <person name="Daum C."/>
            <person name="Ng V."/>
            <person name="Clum A."/>
            <person name="Steindorff A."/>
            <person name="Ohm R.A."/>
            <person name="Martin F."/>
            <person name="Silar P."/>
            <person name="Natvig D.O."/>
            <person name="Lalanne C."/>
            <person name="Gautier V."/>
            <person name="Ament-Velasquez S.L."/>
            <person name="Kruys A."/>
            <person name="Hutchinson M.I."/>
            <person name="Powell A.J."/>
            <person name="Barry K."/>
            <person name="Miller A.N."/>
            <person name="Grigoriev I.V."/>
            <person name="Debuchy R."/>
            <person name="Gladieux P."/>
            <person name="Hiltunen Thoren M."/>
            <person name="Johannesson H."/>
        </authorList>
    </citation>
    <scope>NUCLEOTIDE SEQUENCE [LARGE SCALE GENOMIC DNA]</scope>
    <source>
        <strain evidence="7">CBS 284.82</strain>
    </source>
</reference>
<keyword evidence="7" id="KW-1185">Reference proteome</keyword>
<dbReference type="InterPro" id="IPR002893">
    <property type="entry name" value="Znf_MYND"/>
</dbReference>
<dbReference type="InterPro" id="IPR024119">
    <property type="entry name" value="TF_DEAF-1"/>
</dbReference>
<evidence type="ECO:0000256" key="4">
    <source>
        <dbReference type="PROSITE-ProRule" id="PRU00134"/>
    </source>
</evidence>
<dbReference type="PROSITE" id="PS01360">
    <property type="entry name" value="ZF_MYND_1"/>
    <property type="match status" value="1"/>
</dbReference>
<dbReference type="Proteomes" id="UP001303115">
    <property type="component" value="Unassembled WGS sequence"/>
</dbReference>
<keyword evidence="2 4" id="KW-0863">Zinc-finger</keyword>
<name>A0AAN6PIW3_9PEZI</name>
<dbReference type="EMBL" id="MU854369">
    <property type="protein sequence ID" value="KAK4040785.1"/>
    <property type="molecule type" value="Genomic_DNA"/>
</dbReference>
<dbReference type="Pfam" id="PF14737">
    <property type="entry name" value="DUF4470"/>
    <property type="match status" value="1"/>
</dbReference>
<evidence type="ECO:0000259" key="5">
    <source>
        <dbReference type="PROSITE" id="PS50865"/>
    </source>
</evidence>
<dbReference type="PANTHER" id="PTHR10237:SF15">
    <property type="entry name" value="LD37257P"/>
    <property type="match status" value="1"/>
</dbReference>